<dbReference type="Pfam" id="PF00005">
    <property type="entry name" value="ABC_tran"/>
    <property type="match status" value="1"/>
</dbReference>
<proteinExistence type="predicted"/>
<dbReference type="PANTHER" id="PTHR43499">
    <property type="entry name" value="ABC TRANSPORTER I FAMILY MEMBER 1"/>
    <property type="match status" value="1"/>
</dbReference>
<dbReference type="SUPFAM" id="SSF52540">
    <property type="entry name" value="P-loop containing nucleoside triphosphate hydrolases"/>
    <property type="match status" value="1"/>
</dbReference>
<sequence>MREVDKAASWPKIQEINNEASSVNCGWLSLLVDPSTSNGEAAGVFEHLISSEVKPDALLLMLFSSTEIPKLLSCCFRRLYFYCTSLTTNEVSPIDSLGLVTTIALPIHDGGALVLPGANGFGKSTFLPMLASFSQSSASGILLDGPDITQSGTFHQYKLQLDWVSLKDTIEDEFTVMENVQWFEVLECKPRRSLPALGLMGLTRLAKEKARKLSMGL</sequence>
<evidence type="ECO:0000259" key="7">
    <source>
        <dbReference type="Pfam" id="PF00005"/>
    </source>
</evidence>
<dbReference type="AlphaFoldDB" id="A0AAD3S4V6"/>
<dbReference type="GO" id="GO:0017004">
    <property type="term" value="P:cytochrome complex assembly"/>
    <property type="evidence" value="ECO:0007669"/>
    <property type="project" value="UniProtKB-KW"/>
</dbReference>
<dbReference type="GO" id="GO:0016887">
    <property type="term" value="F:ATP hydrolysis activity"/>
    <property type="evidence" value="ECO:0007669"/>
    <property type="project" value="InterPro"/>
</dbReference>
<evidence type="ECO:0000256" key="2">
    <source>
        <dbReference type="ARBA" id="ARBA00022741"/>
    </source>
</evidence>
<dbReference type="PANTHER" id="PTHR43499:SF1">
    <property type="entry name" value="ABC TRANSPORTER I FAMILY MEMBER 1"/>
    <property type="match status" value="1"/>
</dbReference>
<reference evidence="8" key="1">
    <citation type="submission" date="2023-05" db="EMBL/GenBank/DDBJ databases">
        <title>Nepenthes gracilis genome sequencing.</title>
        <authorList>
            <person name="Fukushima K."/>
        </authorList>
    </citation>
    <scope>NUCLEOTIDE SEQUENCE</scope>
    <source>
        <strain evidence="8">SING2019-196</strain>
    </source>
</reference>
<keyword evidence="5" id="KW-1278">Translocase</keyword>
<keyword evidence="4" id="KW-0067">ATP-binding</keyword>
<dbReference type="GO" id="GO:0005524">
    <property type="term" value="F:ATP binding"/>
    <property type="evidence" value="ECO:0007669"/>
    <property type="project" value="UniProtKB-KW"/>
</dbReference>
<dbReference type="InterPro" id="IPR003439">
    <property type="entry name" value="ABC_transporter-like_ATP-bd"/>
</dbReference>
<dbReference type="InterPro" id="IPR005895">
    <property type="entry name" value="ABC_transptr_haem_export_CcmA"/>
</dbReference>
<feature type="domain" description="ABC transporter" evidence="7">
    <location>
        <begin position="102"/>
        <end position="216"/>
    </location>
</feature>
<dbReference type="InterPro" id="IPR027417">
    <property type="entry name" value="P-loop_NTPase"/>
</dbReference>
<dbReference type="EMBL" id="BSYO01000005">
    <property type="protein sequence ID" value="GMH04450.1"/>
    <property type="molecule type" value="Genomic_DNA"/>
</dbReference>
<keyword evidence="2" id="KW-0547">Nucleotide-binding</keyword>
<name>A0AAD3S4V6_NEPGR</name>
<evidence type="ECO:0000313" key="9">
    <source>
        <dbReference type="Proteomes" id="UP001279734"/>
    </source>
</evidence>
<dbReference type="Gene3D" id="3.40.50.300">
    <property type="entry name" value="P-loop containing nucleotide triphosphate hydrolases"/>
    <property type="match status" value="1"/>
</dbReference>
<keyword evidence="9" id="KW-1185">Reference proteome</keyword>
<evidence type="ECO:0000256" key="6">
    <source>
        <dbReference type="ARBA" id="ARBA00023136"/>
    </source>
</evidence>
<protein>
    <recommendedName>
        <fullName evidence="7">ABC transporter domain-containing protein</fullName>
    </recommendedName>
</protein>
<keyword evidence="1" id="KW-0813">Transport</keyword>
<dbReference type="GO" id="GO:0022857">
    <property type="term" value="F:transmembrane transporter activity"/>
    <property type="evidence" value="ECO:0007669"/>
    <property type="project" value="InterPro"/>
</dbReference>
<gene>
    <name evidence="8" type="ORF">Nepgr_006289</name>
</gene>
<dbReference type="Proteomes" id="UP001279734">
    <property type="component" value="Unassembled WGS sequence"/>
</dbReference>
<evidence type="ECO:0000313" key="8">
    <source>
        <dbReference type="EMBL" id="GMH04450.1"/>
    </source>
</evidence>
<comment type="caution">
    <text evidence="8">The sequence shown here is derived from an EMBL/GenBank/DDBJ whole genome shotgun (WGS) entry which is preliminary data.</text>
</comment>
<accession>A0AAD3S4V6</accession>
<evidence type="ECO:0000256" key="5">
    <source>
        <dbReference type="ARBA" id="ARBA00022967"/>
    </source>
</evidence>
<evidence type="ECO:0000256" key="3">
    <source>
        <dbReference type="ARBA" id="ARBA00022748"/>
    </source>
</evidence>
<keyword evidence="3" id="KW-0201">Cytochrome c-type biogenesis</keyword>
<evidence type="ECO:0000256" key="1">
    <source>
        <dbReference type="ARBA" id="ARBA00022448"/>
    </source>
</evidence>
<organism evidence="8 9">
    <name type="scientific">Nepenthes gracilis</name>
    <name type="common">Slender pitcher plant</name>
    <dbReference type="NCBI Taxonomy" id="150966"/>
    <lineage>
        <taxon>Eukaryota</taxon>
        <taxon>Viridiplantae</taxon>
        <taxon>Streptophyta</taxon>
        <taxon>Embryophyta</taxon>
        <taxon>Tracheophyta</taxon>
        <taxon>Spermatophyta</taxon>
        <taxon>Magnoliopsida</taxon>
        <taxon>eudicotyledons</taxon>
        <taxon>Gunneridae</taxon>
        <taxon>Pentapetalae</taxon>
        <taxon>Caryophyllales</taxon>
        <taxon>Nepenthaceae</taxon>
        <taxon>Nepenthes</taxon>
    </lineage>
</organism>
<evidence type="ECO:0000256" key="4">
    <source>
        <dbReference type="ARBA" id="ARBA00022840"/>
    </source>
</evidence>
<keyword evidence="6" id="KW-0472">Membrane</keyword>